<keyword evidence="1" id="KW-0863">Zinc-finger</keyword>
<sequence>MSAEVLGRVRATLARWDDEAWTAVANRGLLRRARKDLESVAVTLAEDDEQRDAPTVAVAVGDNVVRMGPSGPADATCTCPSAVLCQHIITAGLWLAAQQEADTTPSLSDELMALEATTMTRYAGLPGYRWAHQHLDDLDPDHAPTLSQSGYLAVTFAQPELTIRYLGGGLDGLVLDQNVPHPERYRVAAVLAWQRAHGLRLPPPPPPRSGSTKSGRPATETARSLAESRARLRTTAGALLRDMVAVGVSHLSPAIRDRVVTAATWAQGVEYHRLARLLRRIGDQVDLMLARSAAADDLALLGDVTTAHALVAALDAAAATGSEPATLLGRARTAYDPVRSLDLMGLGGSPWRTGSGYHGLTCVYWSPSRRRIYTWTDTRPENVPGFDPRHRWEQPAPWTGLTTPAAAAGRRVVLTHAQVSPDGRLSGVEVTSAAVTALDSRELMDQLPVQDSWETLALPRPRALTDVFDPTGAWAVLQPARALPARWDPSDQTLTWTLLDHQGETAAMRVPWSRLHAHAIERLEALGSGLPDGALVVARLRRTRGQLVGEPLSLVMPDRAHQPVDSLHFDPGSGQATSSLVDRLLRSGVPDQAPADDEPAASPVPAALAELRALVEQEAQRGCTGAPAGAVVPRLATAHAALRKVGFPVFADPDRSVEPAEALLRSLYLVQQVETALM</sequence>
<proteinExistence type="predicted"/>
<dbReference type="OrthoDB" id="3249972at2"/>
<dbReference type="PROSITE" id="PS50966">
    <property type="entry name" value="ZF_SWIM"/>
    <property type="match status" value="1"/>
</dbReference>
<dbReference type="STRING" id="561176.SAMN04488561_3514"/>
<gene>
    <name evidence="4" type="ORF">SAMN04488561_3514</name>
</gene>
<dbReference type="Pfam" id="PF04434">
    <property type="entry name" value="SWIM"/>
    <property type="match status" value="1"/>
</dbReference>
<feature type="region of interest" description="Disordered" evidence="2">
    <location>
        <begin position="198"/>
        <end position="227"/>
    </location>
</feature>
<evidence type="ECO:0000259" key="3">
    <source>
        <dbReference type="PROSITE" id="PS50966"/>
    </source>
</evidence>
<dbReference type="RefSeq" id="WP_069114832.1">
    <property type="nucleotide sequence ID" value="NZ_FNUC01000003.1"/>
</dbReference>
<protein>
    <submittedName>
        <fullName evidence="4">SWIM zinc finger</fullName>
    </submittedName>
</protein>
<reference evidence="5" key="1">
    <citation type="submission" date="2016-10" db="EMBL/GenBank/DDBJ databases">
        <authorList>
            <person name="Varghese N."/>
            <person name="Submissions S."/>
        </authorList>
    </citation>
    <scope>NUCLEOTIDE SEQUENCE [LARGE SCALE GENOMIC DNA]</scope>
    <source>
        <strain evidence="5">DSM 45237</strain>
    </source>
</reference>
<dbReference type="InterPro" id="IPR007527">
    <property type="entry name" value="Znf_SWIM"/>
</dbReference>
<dbReference type="EMBL" id="FNUC01000003">
    <property type="protein sequence ID" value="SEE93990.1"/>
    <property type="molecule type" value="Genomic_DNA"/>
</dbReference>
<keyword evidence="1" id="KW-0479">Metal-binding</keyword>
<evidence type="ECO:0000256" key="2">
    <source>
        <dbReference type="SAM" id="MobiDB-lite"/>
    </source>
</evidence>
<accession>A0A1H5MXV9</accession>
<dbReference type="AlphaFoldDB" id="A0A1H5MXV9"/>
<dbReference type="GO" id="GO:0008270">
    <property type="term" value="F:zinc ion binding"/>
    <property type="evidence" value="ECO:0007669"/>
    <property type="project" value="UniProtKB-KW"/>
</dbReference>
<organism evidence="4 5">
    <name type="scientific">Jiangella alba</name>
    <dbReference type="NCBI Taxonomy" id="561176"/>
    <lineage>
        <taxon>Bacteria</taxon>
        <taxon>Bacillati</taxon>
        <taxon>Actinomycetota</taxon>
        <taxon>Actinomycetes</taxon>
        <taxon>Jiangellales</taxon>
        <taxon>Jiangellaceae</taxon>
        <taxon>Jiangella</taxon>
    </lineage>
</organism>
<feature type="domain" description="SWIM-type" evidence="3">
    <location>
        <begin position="54"/>
        <end position="96"/>
    </location>
</feature>
<evidence type="ECO:0000256" key="1">
    <source>
        <dbReference type="PROSITE-ProRule" id="PRU00325"/>
    </source>
</evidence>
<dbReference type="Proteomes" id="UP000181980">
    <property type="component" value="Unassembled WGS sequence"/>
</dbReference>
<keyword evidence="5" id="KW-1185">Reference proteome</keyword>
<name>A0A1H5MXV9_9ACTN</name>
<evidence type="ECO:0000313" key="5">
    <source>
        <dbReference type="Proteomes" id="UP000181980"/>
    </source>
</evidence>
<keyword evidence="1" id="KW-0862">Zinc</keyword>
<evidence type="ECO:0000313" key="4">
    <source>
        <dbReference type="EMBL" id="SEE93990.1"/>
    </source>
</evidence>